<protein>
    <submittedName>
        <fullName evidence="1">Uncharacterized protein</fullName>
    </submittedName>
</protein>
<keyword evidence="2" id="KW-1185">Reference proteome</keyword>
<dbReference type="PATRIC" id="fig|1434123.4.peg.2472"/>
<name>A0A0E3Q682_9EURY</name>
<reference evidence="1 2" key="1">
    <citation type="submission" date="2014-07" db="EMBL/GenBank/DDBJ databases">
        <title>Methanogenic archaea and the global carbon cycle.</title>
        <authorList>
            <person name="Henriksen J.R."/>
            <person name="Luke J."/>
            <person name="Reinhart S."/>
            <person name="Benedict M.N."/>
            <person name="Youngblut N.D."/>
            <person name="Metcalf M.E."/>
            <person name="Whitaker R.J."/>
            <person name="Metcalf W.W."/>
        </authorList>
    </citation>
    <scope>NUCLEOTIDE SEQUENCE [LARGE SCALE GENOMIC DNA]</scope>
    <source>
        <strain evidence="1 2">Z-761</strain>
    </source>
</reference>
<sequence length="94" mass="10897">MTSAVPDASAYVERAGKLYSTAVPQEIDYPVYSVSKENGLVTVTLSNARDQYVKYWAYFKTVDRFVFDKESGEYVVYASEQEEREKRLEENWFG</sequence>
<dbReference type="AlphaFoldDB" id="A0A0E3Q682"/>
<dbReference type="HOGENOM" id="CLU_2379472_0_0_2"/>
<organism evidence="1 2">
    <name type="scientific">Methanosarcina vacuolata Z-761</name>
    <dbReference type="NCBI Taxonomy" id="1434123"/>
    <lineage>
        <taxon>Archaea</taxon>
        <taxon>Methanobacteriati</taxon>
        <taxon>Methanobacteriota</taxon>
        <taxon>Stenosarchaea group</taxon>
        <taxon>Methanomicrobia</taxon>
        <taxon>Methanosarcinales</taxon>
        <taxon>Methanosarcinaceae</taxon>
        <taxon>Methanosarcina</taxon>
    </lineage>
</organism>
<gene>
    <name evidence="1" type="ORF">MSVAZ_2031</name>
</gene>
<dbReference type="EMBL" id="CP009520">
    <property type="protein sequence ID" value="AKB44300.1"/>
    <property type="molecule type" value="Genomic_DNA"/>
</dbReference>
<dbReference type="Proteomes" id="UP000033096">
    <property type="component" value="Chromosome"/>
</dbReference>
<evidence type="ECO:0000313" key="1">
    <source>
        <dbReference type="EMBL" id="AKB44300.1"/>
    </source>
</evidence>
<evidence type="ECO:0000313" key="2">
    <source>
        <dbReference type="Proteomes" id="UP000033096"/>
    </source>
</evidence>
<proteinExistence type="predicted"/>
<dbReference type="GeneID" id="24810487"/>
<dbReference type="RefSeq" id="WP_052727952.1">
    <property type="nucleotide sequence ID" value="NZ_CP009520.1"/>
</dbReference>
<accession>A0A0E3Q682</accession>
<dbReference type="KEGG" id="mvc:MSVAZ_2031"/>